<proteinExistence type="predicted"/>
<evidence type="ECO:0000313" key="9">
    <source>
        <dbReference type="Proteomes" id="UP000595564"/>
    </source>
</evidence>
<reference evidence="8 9" key="1">
    <citation type="journal article" date="2012" name="Extremophiles">
        <title>Thermotomaculum hydrothermale gen. nov., sp. nov., a novel heterotrophic thermophile within the phylum Acidobacteria from a deep-sea hydrothermal vent chimney in the Southern Okinawa Trough.</title>
        <authorList>
            <person name="Izumi H."/>
            <person name="Nunoura T."/>
            <person name="Miyazaki M."/>
            <person name="Mino S."/>
            <person name="Toki T."/>
            <person name="Takai K."/>
            <person name="Sako Y."/>
            <person name="Sawabe T."/>
            <person name="Nakagawa S."/>
        </authorList>
    </citation>
    <scope>NUCLEOTIDE SEQUENCE [LARGE SCALE GENOMIC DNA]</scope>
    <source>
        <strain evidence="8 9">AC55</strain>
    </source>
</reference>
<dbReference type="PANTHER" id="PTHR43547:SF2">
    <property type="entry name" value="HYBRID SIGNAL TRANSDUCTION HISTIDINE KINASE C"/>
    <property type="match status" value="1"/>
</dbReference>
<evidence type="ECO:0000259" key="7">
    <source>
        <dbReference type="PROSITE" id="PS50109"/>
    </source>
</evidence>
<dbReference type="CDD" id="cd00075">
    <property type="entry name" value="HATPase"/>
    <property type="match status" value="1"/>
</dbReference>
<dbReference type="FunFam" id="3.30.565.10:FF:000006">
    <property type="entry name" value="Sensor histidine kinase WalK"/>
    <property type="match status" value="1"/>
</dbReference>
<protein>
    <recommendedName>
        <fullName evidence="2">histidine kinase</fullName>
        <ecNumber evidence="2">2.7.13.3</ecNumber>
    </recommendedName>
</protein>
<dbReference type="InterPro" id="IPR003594">
    <property type="entry name" value="HATPase_dom"/>
</dbReference>
<dbReference type="PROSITE" id="PS50109">
    <property type="entry name" value="HIS_KIN"/>
    <property type="match status" value="1"/>
</dbReference>
<dbReference type="KEGG" id="thyd:TTHT_1969"/>
<dbReference type="AlphaFoldDB" id="A0A7R6PPG5"/>
<dbReference type="InterPro" id="IPR005467">
    <property type="entry name" value="His_kinase_dom"/>
</dbReference>
<keyword evidence="9" id="KW-1185">Reference proteome</keyword>
<dbReference type="Pfam" id="PF02518">
    <property type="entry name" value="HATPase_c"/>
    <property type="match status" value="1"/>
</dbReference>
<dbReference type="EMBL" id="AP017470">
    <property type="protein sequence ID" value="BBB33413.1"/>
    <property type="molecule type" value="Genomic_DNA"/>
</dbReference>
<dbReference type="SUPFAM" id="SSF55874">
    <property type="entry name" value="ATPase domain of HSP90 chaperone/DNA topoisomerase II/histidine kinase"/>
    <property type="match status" value="1"/>
</dbReference>
<dbReference type="RefSeq" id="WP_201327722.1">
    <property type="nucleotide sequence ID" value="NZ_AP017470.1"/>
</dbReference>
<evidence type="ECO:0000256" key="2">
    <source>
        <dbReference type="ARBA" id="ARBA00012438"/>
    </source>
</evidence>
<gene>
    <name evidence="8" type="ORF">TTHT_1969</name>
</gene>
<dbReference type="EC" id="2.7.13.3" evidence="2"/>
<keyword evidence="6" id="KW-0812">Transmembrane</keyword>
<dbReference type="PANTHER" id="PTHR43547">
    <property type="entry name" value="TWO-COMPONENT HISTIDINE KINASE"/>
    <property type="match status" value="1"/>
</dbReference>
<dbReference type="SMART" id="SM00387">
    <property type="entry name" value="HATPase_c"/>
    <property type="match status" value="1"/>
</dbReference>
<dbReference type="GO" id="GO:0000155">
    <property type="term" value="F:phosphorelay sensor kinase activity"/>
    <property type="evidence" value="ECO:0007669"/>
    <property type="project" value="InterPro"/>
</dbReference>
<dbReference type="Proteomes" id="UP000595564">
    <property type="component" value="Chromosome"/>
</dbReference>
<keyword evidence="5 8" id="KW-0418">Kinase</keyword>
<name>A0A7R6PPG5_9BACT</name>
<dbReference type="InterPro" id="IPR036097">
    <property type="entry name" value="HisK_dim/P_sf"/>
</dbReference>
<organism evidence="8 9">
    <name type="scientific">Thermotomaculum hydrothermale</name>
    <dbReference type="NCBI Taxonomy" id="981385"/>
    <lineage>
        <taxon>Bacteria</taxon>
        <taxon>Pseudomonadati</taxon>
        <taxon>Acidobacteriota</taxon>
        <taxon>Holophagae</taxon>
        <taxon>Thermotomaculales</taxon>
        <taxon>Thermotomaculaceae</taxon>
        <taxon>Thermotomaculum</taxon>
    </lineage>
</organism>
<dbReference type="Pfam" id="PF00512">
    <property type="entry name" value="HisKA"/>
    <property type="match status" value="1"/>
</dbReference>
<dbReference type="InterPro" id="IPR036890">
    <property type="entry name" value="HATPase_C_sf"/>
</dbReference>
<feature type="domain" description="Histidine kinase" evidence="7">
    <location>
        <begin position="47"/>
        <end position="266"/>
    </location>
</feature>
<evidence type="ECO:0000256" key="3">
    <source>
        <dbReference type="ARBA" id="ARBA00022553"/>
    </source>
</evidence>
<evidence type="ECO:0000256" key="4">
    <source>
        <dbReference type="ARBA" id="ARBA00022679"/>
    </source>
</evidence>
<evidence type="ECO:0000256" key="1">
    <source>
        <dbReference type="ARBA" id="ARBA00000085"/>
    </source>
</evidence>
<dbReference type="Gene3D" id="1.10.287.130">
    <property type="match status" value="1"/>
</dbReference>
<comment type="catalytic activity">
    <reaction evidence="1">
        <text>ATP + protein L-histidine = ADP + protein N-phospho-L-histidine.</text>
        <dbReference type="EC" id="2.7.13.3"/>
    </reaction>
</comment>
<dbReference type="Gene3D" id="3.30.565.10">
    <property type="entry name" value="Histidine kinase-like ATPase, C-terminal domain"/>
    <property type="match status" value="1"/>
</dbReference>
<dbReference type="InterPro" id="IPR004358">
    <property type="entry name" value="Sig_transdc_His_kin-like_C"/>
</dbReference>
<dbReference type="CDD" id="cd00082">
    <property type="entry name" value="HisKA"/>
    <property type="match status" value="1"/>
</dbReference>
<dbReference type="InterPro" id="IPR003661">
    <property type="entry name" value="HisK_dim/P_dom"/>
</dbReference>
<sequence length="266" mass="30508">MNMNGIVIAFLISLFLNAVLIIVYFRTKNLILSEKEKTENQKKYLEMFVHDMKNPLSAVKSALEIARDEEINERERKKYLNIALDSVNRVFTMILNALDIAKYSGKTFKINKQPVDLPNLVEEARETFQIALELEKKEIVFYPPQSFDTVYIDREIIKRVLENLIANSLKYTEKGKGRIEISVSMNKDKKFFEIKLIDNGQGMEEVDLEKIFEEFVQLNPVSSRNELNKGIGLAFCKLAVEAHGGEIIVNSKKGVGTVFIVRLPVK</sequence>
<dbReference type="SMART" id="SM00388">
    <property type="entry name" value="HisKA"/>
    <property type="match status" value="1"/>
</dbReference>
<evidence type="ECO:0000256" key="5">
    <source>
        <dbReference type="ARBA" id="ARBA00022777"/>
    </source>
</evidence>
<keyword evidence="3" id="KW-0597">Phosphoprotein</keyword>
<accession>A0A7R6PPG5</accession>
<evidence type="ECO:0000313" key="8">
    <source>
        <dbReference type="EMBL" id="BBB33413.1"/>
    </source>
</evidence>
<feature type="transmembrane region" description="Helical" evidence="6">
    <location>
        <begin position="6"/>
        <end position="25"/>
    </location>
</feature>
<evidence type="ECO:0000256" key="6">
    <source>
        <dbReference type="SAM" id="Phobius"/>
    </source>
</evidence>
<dbReference type="SUPFAM" id="SSF47384">
    <property type="entry name" value="Homodimeric domain of signal transducing histidine kinase"/>
    <property type="match status" value="1"/>
</dbReference>
<keyword evidence="6" id="KW-1133">Transmembrane helix</keyword>
<dbReference type="PRINTS" id="PR00344">
    <property type="entry name" value="BCTRLSENSOR"/>
</dbReference>
<keyword evidence="6" id="KW-0472">Membrane</keyword>
<keyword evidence="4" id="KW-0808">Transferase</keyword>